<protein>
    <submittedName>
        <fullName evidence="3">PHP domain-containing protein</fullName>
    </submittedName>
</protein>
<dbReference type="CDD" id="cd07438">
    <property type="entry name" value="PHP_HisPPase_AMP"/>
    <property type="match status" value="1"/>
</dbReference>
<dbReference type="SUPFAM" id="SSF89550">
    <property type="entry name" value="PHP domain-like"/>
    <property type="match status" value="1"/>
</dbReference>
<name>A0ABU6GYJ9_9BACL</name>
<accession>A0ABU6GYJ9</accession>
<reference evidence="3 4" key="1">
    <citation type="submission" date="2023-03" db="EMBL/GenBank/DDBJ databases">
        <title>Bacillus Genome Sequencing.</title>
        <authorList>
            <person name="Dunlap C."/>
        </authorList>
    </citation>
    <scope>NUCLEOTIDE SEQUENCE [LARGE SCALE GENOMIC DNA]</scope>
    <source>
        <strain evidence="3 4">BD-525</strain>
    </source>
</reference>
<evidence type="ECO:0000259" key="2">
    <source>
        <dbReference type="SMART" id="SM00481"/>
    </source>
</evidence>
<dbReference type="EMBL" id="JARLKZ010000023">
    <property type="protein sequence ID" value="MEC0243551.1"/>
    <property type="molecule type" value="Genomic_DNA"/>
</dbReference>
<gene>
    <name evidence="3" type="ORF">P4H66_27405</name>
</gene>
<proteinExistence type="predicted"/>
<feature type="compositionally biased region" description="Basic and acidic residues" evidence="1">
    <location>
        <begin position="1"/>
        <end position="16"/>
    </location>
</feature>
<dbReference type="PANTHER" id="PTHR42924:SF3">
    <property type="entry name" value="POLYMERASE_HISTIDINOL PHOSPHATASE N-TERMINAL DOMAIN-CONTAINING PROTEIN"/>
    <property type="match status" value="1"/>
</dbReference>
<feature type="region of interest" description="Disordered" evidence="1">
    <location>
        <begin position="1"/>
        <end position="24"/>
    </location>
</feature>
<dbReference type="Proteomes" id="UP001344632">
    <property type="component" value="Unassembled WGS sequence"/>
</dbReference>
<dbReference type="SMART" id="SM00481">
    <property type="entry name" value="POLIIIAc"/>
    <property type="match status" value="1"/>
</dbReference>
<comment type="caution">
    <text evidence="3">The sequence shown here is derived from an EMBL/GenBank/DDBJ whole genome shotgun (WGS) entry which is preliminary data.</text>
</comment>
<keyword evidence="4" id="KW-1185">Reference proteome</keyword>
<sequence length="286" mass="31288">MNQTEGRCDLHTHTRASDGMQSPADNVRRACEKGLSAVAITDHDTVAGVLEAMEEGGRCGINVVPGVEISTRAGGKDIHVLGYYVSCSDEKFLNRLADLRNTREERNVKMIAKLQELDVQITMEEVISGLGRELRPDESVGRPHMADVLVSKGYAKDMRDAFNRYLGEDAPAYVSVPRISPLEAIEWIREAGGTPVLAHPGIYGDDDLVREILEQAKPAGIEVFHSDHGKAEEERYQAMADEYALIVTAGSDYHGARQGVIFHGDIGSRCISVSVLEQLKRGSADN</sequence>
<dbReference type="Gene3D" id="1.10.150.650">
    <property type="match status" value="1"/>
</dbReference>
<evidence type="ECO:0000256" key="1">
    <source>
        <dbReference type="SAM" id="MobiDB-lite"/>
    </source>
</evidence>
<dbReference type="InterPro" id="IPR004013">
    <property type="entry name" value="PHP_dom"/>
</dbReference>
<dbReference type="RefSeq" id="WP_326091260.1">
    <property type="nucleotide sequence ID" value="NZ_JARLKZ010000023.1"/>
</dbReference>
<dbReference type="InterPro" id="IPR016195">
    <property type="entry name" value="Pol/histidinol_Pase-like"/>
</dbReference>
<evidence type="ECO:0000313" key="4">
    <source>
        <dbReference type="Proteomes" id="UP001344632"/>
    </source>
</evidence>
<organism evidence="3 4">
    <name type="scientific">Paenibacillus dokdonensis</name>
    <dbReference type="NCBI Taxonomy" id="2567944"/>
    <lineage>
        <taxon>Bacteria</taxon>
        <taxon>Bacillati</taxon>
        <taxon>Bacillota</taxon>
        <taxon>Bacilli</taxon>
        <taxon>Bacillales</taxon>
        <taxon>Paenibacillaceae</taxon>
        <taxon>Paenibacillus</taxon>
    </lineage>
</organism>
<dbReference type="PANTHER" id="PTHR42924">
    <property type="entry name" value="EXONUCLEASE"/>
    <property type="match status" value="1"/>
</dbReference>
<dbReference type="Pfam" id="PF02811">
    <property type="entry name" value="PHP"/>
    <property type="match status" value="1"/>
</dbReference>
<dbReference type="InterPro" id="IPR052018">
    <property type="entry name" value="PHP_domain"/>
</dbReference>
<feature type="domain" description="Polymerase/histidinol phosphatase N-terminal" evidence="2">
    <location>
        <begin position="8"/>
        <end position="73"/>
    </location>
</feature>
<dbReference type="Gene3D" id="3.20.20.140">
    <property type="entry name" value="Metal-dependent hydrolases"/>
    <property type="match status" value="1"/>
</dbReference>
<dbReference type="InterPro" id="IPR003141">
    <property type="entry name" value="Pol/His_phosphatase_N"/>
</dbReference>
<evidence type="ECO:0000313" key="3">
    <source>
        <dbReference type="EMBL" id="MEC0243551.1"/>
    </source>
</evidence>